<keyword evidence="4" id="KW-1185">Reference proteome</keyword>
<dbReference type="AlphaFoldDB" id="A0A6G4W545"/>
<feature type="chain" id="PRO_5026194691" evidence="2">
    <location>
        <begin position="21"/>
        <end position="65"/>
    </location>
</feature>
<evidence type="ECO:0000313" key="4">
    <source>
        <dbReference type="Proteomes" id="UP001642900"/>
    </source>
</evidence>
<name>A0A6G4W545_9HYPH</name>
<keyword evidence="2" id="KW-0732">Signal</keyword>
<sequence>MTKSLLLAAVLGLSTSGAFACEFQRSAKVDKTVVASVATTASEQPMSTPAPVVVPEQPAAEEEAE</sequence>
<organism evidence="3 4">
    <name type="scientific">Allomesorhizobium camelthorni</name>
    <dbReference type="NCBI Taxonomy" id="475069"/>
    <lineage>
        <taxon>Bacteria</taxon>
        <taxon>Pseudomonadati</taxon>
        <taxon>Pseudomonadota</taxon>
        <taxon>Alphaproteobacteria</taxon>
        <taxon>Hyphomicrobiales</taxon>
        <taxon>Phyllobacteriaceae</taxon>
        <taxon>Allomesorhizobium</taxon>
    </lineage>
</organism>
<evidence type="ECO:0000313" key="3">
    <source>
        <dbReference type="EMBL" id="NGO49871.1"/>
    </source>
</evidence>
<comment type="caution">
    <text evidence="3">The sequence shown here is derived from an EMBL/GenBank/DDBJ whole genome shotgun (WGS) entry which is preliminary data.</text>
</comment>
<accession>A0A6G4W545</accession>
<dbReference type="PROSITE" id="PS51257">
    <property type="entry name" value="PROKAR_LIPOPROTEIN"/>
    <property type="match status" value="1"/>
</dbReference>
<evidence type="ECO:0000256" key="1">
    <source>
        <dbReference type="SAM" id="MobiDB-lite"/>
    </source>
</evidence>
<dbReference type="Proteomes" id="UP001642900">
    <property type="component" value="Unassembled WGS sequence"/>
</dbReference>
<feature type="compositionally biased region" description="Low complexity" evidence="1">
    <location>
        <begin position="49"/>
        <end position="58"/>
    </location>
</feature>
<reference evidence="3 4" key="1">
    <citation type="submission" date="2020-02" db="EMBL/GenBank/DDBJ databases">
        <title>Genome sequence of strain CCNWXJ40-4.</title>
        <authorList>
            <person name="Gao J."/>
            <person name="Sun J."/>
        </authorList>
    </citation>
    <scope>NUCLEOTIDE SEQUENCE [LARGE SCALE GENOMIC DNA]</scope>
    <source>
        <strain evidence="3 4">CCNWXJ 40-4</strain>
    </source>
</reference>
<evidence type="ECO:0000256" key="2">
    <source>
        <dbReference type="SAM" id="SignalP"/>
    </source>
</evidence>
<dbReference type="EMBL" id="JAAKZF010000001">
    <property type="protein sequence ID" value="NGO49871.1"/>
    <property type="molecule type" value="Genomic_DNA"/>
</dbReference>
<dbReference type="RefSeq" id="WP_165022282.1">
    <property type="nucleotide sequence ID" value="NZ_JAAKZF010000001.1"/>
</dbReference>
<protein>
    <submittedName>
        <fullName evidence="3">Uncharacterized protein</fullName>
    </submittedName>
</protein>
<proteinExistence type="predicted"/>
<feature type="region of interest" description="Disordered" evidence="1">
    <location>
        <begin position="40"/>
        <end position="65"/>
    </location>
</feature>
<feature type="signal peptide" evidence="2">
    <location>
        <begin position="1"/>
        <end position="20"/>
    </location>
</feature>
<gene>
    <name evidence="3" type="ORF">G6N73_01545</name>
</gene>